<accession>U7V9I1</accession>
<evidence type="ECO:0000313" key="1">
    <source>
        <dbReference type="EMBL" id="ERT68136.1"/>
    </source>
</evidence>
<dbReference type="STRING" id="1319815.HMPREF0202_01965"/>
<reference evidence="1 2" key="1">
    <citation type="submission" date="2013-08" db="EMBL/GenBank/DDBJ databases">
        <authorList>
            <person name="Weinstock G."/>
            <person name="Sodergren E."/>
            <person name="Wylie T."/>
            <person name="Fulton L."/>
            <person name="Fulton R."/>
            <person name="Fronick C."/>
            <person name="O'Laughlin M."/>
            <person name="Godfrey J."/>
            <person name="Miner T."/>
            <person name="Herter B."/>
            <person name="Appelbaum E."/>
            <person name="Cordes M."/>
            <person name="Lek S."/>
            <person name="Wollam A."/>
            <person name="Pepin K.H."/>
            <person name="Palsikar V.B."/>
            <person name="Mitreva M."/>
            <person name="Wilson R.K."/>
        </authorList>
    </citation>
    <scope>NUCLEOTIDE SEQUENCE [LARGE SCALE GENOMIC DNA]</scope>
    <source>
        <strain evidence="1 2">ATCC BAA-474</strain>
    </source>
</reference>
<protein>
    <recommendedName>
        <fullName evidence="3">HNH domain-containing protein</fullName>
    </recommendedName>
</protein>
<sequence>MNNFLIPLRIYDKDKYYEILAKHFGKDICGNYYNGADDKLQYFKELLILSNYNCFYCGSSLLSHNEKGVLFDKEHIINKTIDDNINYALNRCIYNLIPICKTCNSKKLVIPMTSEFKFQLITLKEICERKKGKKRLVRESGCIIEDCLETLSTNHFNPFSQKVKFDILANRYEGDDSYIEAFLLNERCYNILDKLNESLYELNSTFCNKNYIEYLKELYPSTLERGYIDLLKNLEIISEYGTINLKKLNNLIRTRTLLKTIY</sequence>
<dbReference type="Gene3D" id="1.10.30.50">
    <property type="match status" value="1"/>
</dbReference>
<keyword evidence="2" id="KW-1185">Reference proteome</keyword>
<dbReference type="Proteomes" id="UP000017081">
    <property type="component" value="Unassembled WGS sequence"/>
</dbReference>
<proteinExistence type="predicted"/>
<dbReference type="HOGENOM" id="CLU_1060479_0_0_0"/>
<comment type="caution">
    <text evidence="1">The sequence shown here is derived from an EMBL/GenBank/DDBJ whole genome shotgun (WGS) entry which is preliminary data.</text>
</comment>
<evidence type="ECO:0000313" key="2">
    <source>
        <dbReference type="Proteomes" id="UP000017081"/>
    </source>
</evidence>
<name>U7V9I1_9FUSO</name>
<dbReference type="AlphaFoldDB" id="U7V9I1"/>
<gene>
    <name evidence="1" type="ORF">HMPREF0202_01965</name>
</gene>
<organism evidence="1 2">
    <name type="scientific">Cetobacterium somerae ATCC BAA-474</name>
    <dbReference type="NCBI Taxonomy" id="1319815"/>
    <lineage>
        <taxon>Bacteria</taxon>
        <taxon>Fusobacteriati</taxon>
        <taxon>Fusobacteriota</taxon>
        <taxon>Fusobacteriia</taxon>
        <taxon>Fusobacteriales</taxon>
        <taxon>Fusobacteriaceae</taxon>
        <taxon>Cetobacterium</taxon>
    </lineage>
</organism>
<evidence type="ECO:0008006" key="3">
    <source>
        <dbReference type="Google" id="ProtNLM"/>
    </source>
</evidence>
<dbReference type="EMBL" id="AXZF01000081">
    <property type="protein sequence ID" value="ERT68136.1"/>
    <property type="molecule type" value="Genomic_DNA"/>
</dbReference>
<dbReference type="RefSeq" id="WP_023051499.1">
    <property type="nucleotide sequence ID" value="NZ_CP173070.2"/>
</dbReference>